<dbReference type="GO" id="GO:0016197">
    <property type="term" value="P:endosomal transport"/>
    <property type="evidence" value="ECO:0007669"/>
    <property type="project" value="TreeGrafter"/>
</dbReference>
<dbReference type="PANTHER" id="PTHR34009">
    <property type="entry name" value="PROTEIN STAR"/>
    <property type="match status" value="1"/>
</dbReference>
<dbReference type="GO" id="GO:0005737">
    <property type="term" value="C:cytoplasm"/>
    <property type="evidence" value="ECO:0007669"/>
    <property type="project" value="GOC"/>
</dbReference>
<organism evidence="2 3">
    <name type="scientific">Pseudoruegeria aquimaris</name>
    <dbReference type="NCBI Taxonomy" id="393663"/>
    <lineage>
        <taxon>Bacteria</taxon>
        <taxon>Pseudomonadati</taxon>
        <taxon>Pseudomonadota</taxon>
        <taxon>Alphaproteobacteria</taxon>
        <taxon>Rhodobacterales</taxon>
        <taxon>Roseobacteraceae</taxon>
        <taxon>Pseudoruegeria</taxon>
    </lineage>
</organism>
<dbReference type="NCBIfam" id="TIGR01444">
    <property type="entry name" value="fkbM_fam"/>
    <property type="match status" value="1"/>
</dbReference>
<name>A0A1Y5S097_9RHOB</name>
<dbReference type="SUPFAM" id="SSF53335">
    <property type="entry name" value="S-adenosyl-L-methionine-dependent methyltransferases"/>
    <property type="match status" value="1"/>
</dbReference>
<proteinExistence type="predicted"/>
<evidence type="ECO:0000313" key="3">
    <source>
        <dbReference type="Proteomes" id="UP000193409"/>
    </source>
</evidence>
<dbReference type="PANTHER" id="PTHR34009:SF2">
    <property type="entry name" value="PROTEIN STAR"/>
    <property type="match status" value="1"/>
</dbReference>
<dbReference type="GO" id="GO:0005886">
    <property type="term" value="C:plasma membrane"/>
    <property type="evidence" value="ECO:0007669"/>
    <property type="project" value="TreeGrafter"/>
</dbReference>
<dbReference type="InterPro" id="IPR053202">
    <property type="entry name" value="EGF_Rcpt_Signaling_Reg"/>
</dbReference>
<dbReference type="InterPro" id="IPR029063">
    <property type="entry name" value="SAM-dependent_MTases_sf"/>
</dbReference>
<dbReference type="GO" id="GO:0006888">
    <property type="term" value="P:endoplasmic reticulum to Golgi vesicle-mediated transport"/>
    <property type="evidence" value="ECO:0007669"/>
    <property type="project" value="TreeGrafter"/>
</dbReference>
<gene>
    <name evidence="2" type="ORF">PSA7680_01383</name>
</gene>
<keyword evidence="3" id="KW-1185">Reference proteome</keyword>
<evidence type="ECO:0000259" key="1">
    <source>
        <dbReference type="Pfam" id="PF05050"/>
    </source>
</evidence>
<sequence length="259" mass="28288">MTEADLNAFARQTRGAIEARIVEVSEQIRQMPEGLQKGRIRQQLWGLRQMLSPASGYFSQAGQDHFLEKQVFKGKRGGTFVEIGAYDGVTGSNALFFETHRAWSGLLVEADPALCAEARRNRRPPCLHTAIAAEPGEVEFLSVSEGYRQMGGILGSMGETERAAIEADPRSKTETIRVPARTLASVLREHGMFAVDYLSMDIEGAELGVLEGFPFAEFSVTAWTIEANANAQKIVDLMTAQGYAFLGVIGVDLVFALKA</sequence>
<accession>A0A1Y5S097</accession>
<dbReference type="AlphaFoldDB" id="A0A1Y5S097"/>
<reference evidence="2 3" key="1">
    <citation type="submission" date="2017-03" db="EMBL/GenBank/DDBJ databases">
        <authorList>
            <person name="Afonso C.L."/>
            <person name="Miller P.J."/>
            <person name="Scott M.A."/>
            <person name="Spackman E."/>
            <person name="Goraichik I."/>
            <person name="Dimitrov K.M."/>
            <person name="Suarez D.L."/>
            <person name="Swayne D.E."/>
        </authorList>
    </citation>
    <scope>NUCLEOTIDE SEQUENCE [LARGE SCALE GENOMIC DNA]</scope>
    <source>
        <strain evidence="2 3">CECT 7680</strain>
    </source>
</reference>
<dbReference type="RefSeq" id="WP_176244093.1">
    <property type="nucleotide sequence ID" value="NZ_FWFQ01000007.1"/>
</dbReference>
<protein>
    <recommendedName>
        <fullName evidence="1">Methyltransferase FkbM domain-containing protein</fullName>
    </recommendedName>
</protein>
<dbReference type="Proteomes" id="UP000193409">
    <property type="component" value="Unassembled WGS sequence"/>
</dbReference>
<dbReference type="Pfam" id="PF05050">
    <property type="entry name" value="Methyltransf_21"/>
    <property type="match status" value="1"/>
</dbReference>
<feature type="domain" description="Methyltransferase FkbM" evidence="1">
    <location>
        <begin position="82"/>
        <end position="243"/>
    </location>
</feature>
<dbReference type="EMBL" id="FWFQ01000007">
    <property type="protein sequence ID" value="SLN29523.1"/>
    <property type="molecule type" value="Genomic_DNA"/>
</dbReference>
<evidence type="ECO:0000313" key="2">
    <source>
        <dbReference type="EMBL" id="SLN29523.1"/>
    </source>
</evidence>
<dbReference type="Gene3D" id="3.40.50.150">
    <property type="entry name" value="Vaccinia Virus protein VP39"/>
    <property type="match status" value="1"/>
</dbReference>
<dbReference type="InterPro" id="IPR006342">
    <property type="entry name" value="FkbM_mtfrase"/>
</dbReference>